<dbReference type="EMBL" id="CAIIXF020000012">
    <property type="protein sequence ID" value="CAH1800753.1"/>
    <property type="molecule type" value="Genomic_DNA"/>
</dbReference>
<accession>A0A8J1UTD7</accession>
<organism evidence="1 2">
    <name type="scientific">Owenia fusiformis</name>
    <name type="common">Polychaete worm</name>
    <dbReference type="NCBI Taxonomy" id="6347"/>
    <lineage>
        <taxon>Eukaryota</taxon>
        <taxon>Metazoa</taxon>
        <taxon>Spiralia</taxon>
        <taxon>Lophotrochozoa</taxon>
        <taxon>Annelida</taxon>
        <taxon>Polychaeta</taxon>
        <taxon>Sedentaria</taxon>
        <taxon>Canalipalpata</taxon>
        <taxon>Sabellida</taxon>
        <taxon>Oweniida</taxon>
        <taxon>Oweniidae</taxon>
        <taxon>Owenia</taxon>
    </lineage>
</organism>
<proteinExistence type="predicted"/>
<evidence type="ECO:0000313" key="1">
    <source>
        <dbReference type="EMBL" id="CAH1800753.1"/>
    </source>
</evidence>
<gene>
    <name evidence="1" type="ORF">OFUS_LOCUS24601</name>
</gene>
<dbReference type="AlphaFoldDB" id="A0A8J1UTD7"/>
<comment type="caution">
    <text evidence="1">The sequence shown here is derived from an EMBL/GenBank/DDBJ whole genome shotgun (WGS) entry which is preliminary data.</text>
</comment>
<protein>
    <submittedName>
        <fullName evidence="1">Uncharacterized protein</fullName>
    </submittedName>
</protein>
<evidence type="ECO:0000313" key="2">
    <source>
        <dbReference type="Proteomes" id="UP000749559"/>
    </source>
</evidence>
<feature type="non-terminal residue" evidence="1">
    <location>
        <position position="1"/>
    </location>
</feature>
<dbReference type="Proteomes" id="UP000749559">
    <property type="component" value="Unassembled WGS sequence"/>
</dbReference>
<name>A0A8J1UTD7_OWEFU</name>
<keyword evidence="2" id="KW-1185">Reference proteome</keyword>
<reference evidence="1" key="1">
    <citation type="submission" date="2022-03" db="EMBL/GenBank/DDBJ databases">
        <authorList>
            <person name="Martin C."/>
        </authorList>
    </citation>
    <scope>NUCLEOTIDE SEQUENCE</scope>
</reference>
<sequence length="158" mass="17525">LTDRVIMRPGGYFVLVLFASITISCGQKEKSRGKIYAPCKELCDEYSLVDCSSCNIKQGFDVDEVCWKVCLKNDPLGVKFALFPCVQKCHIKPAACPPPGDPQYGNPPNKCCIKNIWHAPKEGRGFLCQHVNGAVKLLKQCKKGEVFSIRDCKCIAKP</sequence>
<feature type="non-terminal residue" evidence="1">
    <location>
        <position position="158"/>
    </location>
</feature>